<dbReference type="AlphaFoldDB" id="A0A1Q6A4J5"/>
<evidence type="ECO:0000256" key="1">
    <source>
        <dbReference type="SAM" id="SignalP"/>
    </source>
</evidence>
<reference evidence="2 3" key="1">
    <citation type="submission" date="2016-11" db="EMBL/GenBank/DDBJ databases">
        <title>Whole Genome Sequencing of Mucilaginibacter polytrichastri RG4-7(T) isolated from the moss sample.</title>
        <authorList>
            <person name="Li Y."/>
        </authorList>
    </citation>
    <scope>NUCLEOTIDE SEQUENCE [LARGE SCALE GENOMIC DNA]</scope>
    <source>
        <strain evidence="2 3">RG4-7</strain>
    </source>
</reference>
<dbReference type="STRING" id="1302689.RG47T_4404"/>
<dbReference type="Proteomes" id="UP000186720">
    <property type="component" value="Unassembled WGS sequence"/>
</dbReference>
<organism evidence="2 3">
    <name type="scientific">Mucilaginibacter polytrichastri</name>
    <dbReference type="NCBI Taxonomy" id="1302689"/>
    <lineage>
        <taxon>Bacteria</taxon>
        <taxon>Pseudomonadati</taxon>
        <taxon>Bacteroidota</taxon>
        <taxon>Sphingobacteriia</taxon>
        <taxon>Sphingobacteriales</taxon>
        <taxon>Sphingobacteriaceae</taxon>
        <taxon>Mucilaginibacter</taxon>
    </lineage>
</organism>
<keyword evidence="3" id="KW-1185">Reference proteome</keyword>
<proteinExistence type="predicted"/>
<comment type="caution">
    <text evidence="2">The sequence shown here is derived from an EMBL/GenBank/DDBJ whole genome shotgun (WGS) entry which is preliminary data.</text>
</comment>
<evidence type="ECO:0008006" key="4">
    <source>
        <dbReference type="Google" id="ProtNLM"/>
    </source>
</evidence>
<dbReference type="EMBL" id="MPPL01000001">
    <property type="protein sequence ID" value="OKS88926.1"/>
    <property type="molecule type" value="Genomic_DNA"/>
</dbReference>
<evidence type="ECO:0000313" key="3">
    <source>
        <dbReference type="Proteomes" id="UP000186720"/>
    </source>
</evidence>
<dbReference type="Gene3D" id="2.60.120.200">
    <property type="match status" value="1"/>
</dbReference>
<sequence>MRSFISVLLLAGCLAFALPARAQLGSLGKPVVNETFGAGSEPGKALDAGVTNMKFTPSSCPDDEFYTITNSTGGCFNSSWQVIHSDHTGDPNGYFMLINASITPSVFYTKTIAGSNFCPNTPYLFNAYIMNVLRALPQTNGFIEPNITFRILDKDRNALATYNTMPIPSQFNNQWMPYGVTFTSPASGDIIIEMRNNAPGGNGNDLALDDITFSPYGPVIETGFASVGNTASQSKCAGDPVNYTLIASQNGYTTPTYQWQLNKNDGNGWNNIAGQTAAKLTVDMPNAAAGIYQYRIGVLDGTKTSSNCIIYSDPLTINVYAYPANTLASTAAICVGVALAVKCYWWRYL</sequence>
<gene>
    <name evidence="2" type="ORF">RG47T_4404</name>
</gene>
<keyword evidence="1" id="KW-0732">Signal</keyword>
<feature type="signal peptide" evidence="1">
    <location>
        <begin position="1"/>
        <end position="22"/>
    </location>
</feature>
<name>A0A1Q6A4J5_9SPHI</name>
<feature type="chain" id="PRO_5010355290" description="Ig-like domain-containing protein" evidence="1">
    <location>
        <begin position="23"/>
        <end position="349"/>
    </location>
</feature>
<evidence type="ECO:0000313" key="2">
    <source>
        <dbReference type="EMBL" id="OKS88926.1"/>
    </source>
</evidence>
<protein>
    <recommendedName>
        <fullName evidence="4">Ig-like domain-containing protein</fullName>
    </recommendedName>
</protein>
<accession>A0A1Q6A4J5</accession>
<dbReference type="RefSeq" id="WP_074491549.1">
    <property type="nucleotide sequence ID" value="NZ_FPAM01000023.1"/>
</dbReference>
<dbReference type="Gene3D" id="2.60.40.2700">
    <property type="match status" value="1"/>
</dbReference>